<protein>
    <submittedName>
        <fullName evidence="1">Uncharacterized protein</fullName>
    </submittedName>
</protein>
<accession>A0ABU9AZE9</accession>
<evidence type="ECO:0000313" key="1">
    <source>
        <dbReference type="EMBL" id="MEK7952775.1"/>
    </source>
</evidence>
<evidence type="ECO:0000313" key="2">
    <source>
        <dbReference type="Proteomes" id="UP001371305"/>
    </source>
</evidence>
<gene>
    <name evidence="1" type="ORF">WKV53_19835</name>
</gene>
<keyword evidence="2" id="KW-1185">Reference proteome</keyword>
<dbReference type="EMBL" id="JBBUKT010000008">
    <property type="protein sequence ID" value="MEK7952775.1"/>
    <property type="molecule type" value="Genomic_DNA"/>
</dbReference>
<reference evidence="1 2" key="1">
    <citation type="submission" date="2024-04" db="EMBL/GenBank/DDBJ databases">
        <title>Luteolibacter sp. isolated from soil.</title>
        <authorList>
            <person name="An J."/>
        </authorList>
    </citation>
    <scope>NUCLEOTIDE SEQUENCE [LARGE SCALE GENOMIC DNA]</scope>
    <source>
        <strain evidence="1 2">Y139</strain>
    </source>
</reference>
<dbReference type="RefSeq" id="WP_341406532.1">
    <property type="nucleotide sequence ID" value="NZ_JBBUKT010000008.1"/>
</dbReference>
<sequence>MLTTEEMEVLKDLAGAMRELAESNRELAAAQIEHAEALFGGKDEEDAATLD</sequence>
<comment type="caution">
    <text evidence="1">The sequence shown here is derived from an EMBL/GenBank/DDBJ whole genome shotgun (WGS) entry which is preliminary data.</text>
</comment>
<dbReference type="Proteomes" id="UP001371305">
    <property type="component" value="Unassembled WGS sequence"/>
</dbReference>
<name>A0ABU9AZE9_9BACT</name>
<organism evidence="1 2">
    <name type="scientific">Luteolibacter soli</name>
    <dbReference type="NCBI Taxonomy" id="3135280"/>
    <lineage>
        <taxon>Bacteria</taxon>
        <taxon>Pseudomonadati</taxon>
        <taxon>Verrucomicrobiota</taxon>
        <taxon>Verrucomicrobiia</taxon>
        <taxon>Verrucomicrobiales</taxon>
        <taxon>Verrucomicrobiaceae</taxon>
        <taxon>Luteolibacter</taxon>
    </lineage>
</organism>
<proteinExistence type="predicted"/>